<evidence type="ECO:0000256" key="3">
    <source>
        <dbReference type="ARBA" id="ARBA00012865"/>
    </source>
</evidence>
<evidence type="ECO:0000256" key="2">
    <source>
        <dbReference type="ARBA" id="ARBA00009009"/>
    </source>
</evidence>
<dbReference type="STRING" id="1855283.SAMN05216382_2222"/>
<dbReference type="SUPFAM" id="SSF56601">
    <property type="entry name" value="beta-lactamase/transpeptidase-like"/>
    <property type="match status" value="1"/>
</dbReference>
<gene>
    <name evidence="5" type="ORF">SAMN05216382_2222</name>
</gene>
<organism evidence="5 6">
    <name type="scientific">Sphingomonas palmae</name>
    <dbReference type="NCBI Taxonomy" id="1855283"/>
    <lineage>
        <taxon>Bacteria</taxon>
        <taxon>Pseudomonadati</taxon>
        <taxon>Pseudomonadota</taxon>
        <taxon>Alphaproteobacteria</taxon>
        <taxon>Sphingomonadales</taxon>
        <taxon>Sphingomonadaceae</taxon>
        <taxon>Sphingomonas</taxon>
    </lineage>
</organism>
<comment type="catalytic activity">
    <reaction evidence="1">
        <text>a beta-lactam + H2O = a substituted beta-amino acid</text>
        <dbReference type="Rhea" id="RHEA:20401"/>
        <dbReference type="ChEBI" id="CHEBI:15377"/>
        <dbReference type="ChEBI" id="CHEBI:35627"/>
        <dbReference type="ChEBI" id="CHEBI:140347"/>
        <dbReference type="EC" id="3.5.2.6"/>
    </reaction>
</comment>
<dbReference type="PANTHER" id="PTHR35333:SF3">
    <property type="entry name" value="BETA-LACTAMASE-TYPE TRANSPEPTIDASE FOLD CONTAINING PROTEIN"/>
    <property type="match status" value="1"/>
</dbReference>
<accession>A0A1H7RH27</accession>
<keyword evidence="6" id="KW-1185">Reference proteome</keyword>
<feature type="domain" description="Beta-lactamase class A catalytic" evidence="4">
    <location>
        <begin position="87"/>
        <end position="343"/>
    </location>
</feature>
<sequence>MRNGVLLGLAGVLALVVACSGGVVPNPGANYGGRAPLAAGTQDANGPIVSLPVPVARPLPVTNAAPAGLRAEVDRLIGEFPGKAGAAIRAVDDGWTVQRGGALSLPQQSVSKLWVAMTVLSQRDAGKLRLDDPVLVTTNDLTLFHQPIASLVRGEGYQTTVMGLLTRALTQSDNTANDRLLRLVGGPSAVRAFIAEHQLGAIRFGPGERLLQSGTAGLTWNQSMAMGRGFEAARARLAPEVRAAAMQRYIDNPPDGAAPLAIADALARLARGDLLSETSTRVMLDTMGASVTGRARLRAALPSGWTIAHKTGTGQELAGRNAGFNDVGLLTAPDGKRYAVAVMIGDTRAPMRVRQQLIQNVAAALTGGHAGGTVGEDASDG</sequence>
<comment type="similarity">
    <text evidence="2">Belongs to the class-A beta-lactamase family.</text>
</comment>
<evidence type="ECO:0000313" key="6">
    <source>
        <dbReference type="Proteomes" id="UP000199214"/>
    </source>
</evidence>
<dbReference type="InterPro" id="IPR000871">
    <property type="entry name" value="Beta-lactam_class-A"/>
</dbReference>
<dbReference type="Gene3D" id="3.40.710.10">
    <property type="entry name" value="DD-peptidase/beta-lactamase superfamily"/>
    <property type="match status" value="1"/>
</dbReference>
<evidence type="ECO:0000256" key="1">
    <source>
        <dbReference type="ARBA" id="ARBA00001526"/>
    </source>
</evidence>
<dbReference type="EMBL" id="FNZZ01000004">
    <property type="protein sequence ID" value="SEL58627.1"/>
    <property type="molecule type" value="Genomic_DNA"/>
</dbReference>
<dbReference type="GO" id="GO:0046677">
    <property type="term" value="P:response to antibiotic"/>
    <property type="evidence" value="ECO:0007669"/>
    <property type="project" value="InterPro"/>
</dbReference>
<dbReference type="RefSeq" id="WP_093006280.1">
    <property type="nucleotide sequence ID" value="NZ_FNZZ01000004.1"/>
</dbReference>
<name>A0A1H7RH27_9SPHN</name>
<dbReference type="GO" id="GO:0008800">
    <property type="term" value="F:beta-lactamase activity"/>
    <property type="evidence" value="ECO:0007669"/>
    <property type="project" value="UniProtKB-EC"/>
</dbReference>
<dbReference type="PROSITE" id="PS51257">
    <property type="entry name" value="PROKAR_LIPOPROTEIN"/>
    <property type="match status" value="1"/>
</dbReference>
<dbReference type="GO" id="GO:0030655">
    <property type="term" value="P:beta-lactam antibiotic catabolic process"/>
    <property type="evidence" value="ECO:0007669"/>
    <property type="project" value="InterPro"/>
</dbReference>
<evidence type="ECO:0000259" key="4">
    <source>
        <dbReference type="Pfam" id="PF13354"/>
    </source>
</evidence>
<dbReference type="PANTHER" id="PTHR35333">
    <property type="entry name" value="BETA-LACTAMASE"/>
    <property type="match status" value="1"/>
</dbReference>
<dbReference type="Proteomes" id="UP000199214">
    <property type="component" value="Unassembled WGS sequence"/>
</dbReference>
<dbReference type="EC" id="3.5.2.6" evidence="3"/>
<dbReference type="AlphaFoldDB" id="A0A1H7RH27"/>
<dbReference type="Pfam" id="PF13354">
    <property type="entry name" value="Beta-lactamase2"/>
    <property type="match status" value="1"/>
</dbReference>
<dbReference type="OrthoDB" id="9784149at2"/>
<dbReference type="InterPro" id="IPR012338">
    <property type="entry name" value="Beta-lactam/transpept-like"/>
</dbReference>
<dbReference type="InterPro" id="IPR045155">
    <property type="entry name" value="Beta-lactam_cat"/>
</dbReference>
<proteinExistence type="inferred from homology"/>
<reference evidence="6" key="1">
    <citation type="submission" date="2016-10" db="EMBL/GenBank/DDBJ databases">
        <authorList>
            <person name="Varghese N."/>
            <person name="Submissions S."/>
        </authorList>
    </citation>
    <scope>NUCLEOTIDE SEQUENCE [LARGE SCALE GENOMIC DNA]</scope>
    <source>
        <strain evidence="6">JS21-1</strain>
    </source>
</reference>
<evidence type="ECO:0000313" key="5">
    <source>
        <dbReference type="EMBL" id="SEL58627.1"/>
    </source>
</evidence>
<protein>
    <recommendedName>
        <fullName evidence="3">beta-lactamase</fullName>
        <ecNumber evidence="3">3.5.2.6</ecNumber>
    </recommendedName>
</protein>